<evidence type="ECO:0000313" key="2">
    <source>
        <dbReference type="Proteomes" id="UP000034076"/>
    </source>
</evidence>
<proteinExistence type="predicted"/>
<accession>A0A0M2NHJ6</accession>
<dbReference type="STRING" id="270498.CHK_0516"/>
<comment type="caution">
    <text evidence="1">The sequence shown here is derived from an EMBL/GenBank/DDBJ whole genome shotgun (WGS) entry which is preliminary data.</text>
</comment>
<name>A0A0M2NHJ6_9FIRM</name>
<dbReference type="AlphaFoldDB" id="A0A0M2NHJ6"/>
<sequence length="118" mass="13913">MLNKEVLECLEQNIEGAQKIAYYMNDGEGLSVQELMLDIKVDHFQGYEFLLAIMLLVTDDSAIERTRNRLFIRWFRKELEAKGAAQTVERIANILSEENLYFETKRKRLIELDKQNKL</sequence>
<dbReference type="Proteomes" id="UP000034076">
    <property type="component" value="Unassembled WGS sequence"/>
</dbReference>
<reference evidence="1 2" key="1">
    <citation type="submission" date="2015-04" db="EMBL/GenBank/DDBJ databases">
        <title>Draft genome sequence of bacteremic isolate Catabacter hongkongensis type strain HKU16T.</title>
        <authorList>
            <person name="Lau S.K."/>
            <person name="Teng J.L."/>
            <person name="Huang Y."/>
            <person name="Curreem S.O."/>
            <person name="Tsui S.K."/>
            <person name="Woo P.C."/>
        </authorList>
    </citation>
    <scope>NUCLEOTIDE SEQUENCE [LARGE SCALE GENOMIC DNA]</scope>
    <source>
        <strain evidence="1 2">HKU16</strain>
    </source>
</reference>
<keyword evidence="2" id="KW-1185">Reference proteome</keyword>
<evidence type="ECO:0000313" key="1">
    <source>
        <dbReference type="EMBL" id="KKI51999.1"/>
    </source>
</evidence>
<dbReference type="EMBL" id="LAYJ01000047">
    <property type="protein sequence ID" value="KKI51999.1"/>
    <property type="molecule type" value="Genomic_DNA"/>
</dbReference>
<protein>
    <submittedName>
        <fullName evidence="1">Uncharacterized protein</fullName>
    </submittedName>
</protein>
<dbReference type="RefSeq" id="WP_059109609.1">
    <property type="nucleotide sequence ID" value="NZ_JAXDTA010000276.1"/>
</dbReference>
<gene>
    <name evidence="1" type="ORF">CHK_0516</name>
</gene>
<organism evidence="1 2">
    <name type="scientific">Christensenella hongkongensis</name>
    <dbReference type="NCBI Taxonomy" id="270498"/>
    <lineage>
        <taxon>Bacteria</taxon>
        <taxon>Bacillati</taxon>
        <taxon>Bacillota</taxon>
        <taxon>Clostridia</taxon>
        <taxon>Christensenellales</taxon>
        <taxon>Christensenellaceae</taxon>
        <taxon>Christensenella</taxon>
    </lineage>
</organism>